<evidence type="ECO:0000313" key="3">
    <source>
        <dbReference type="EMBL" id="CAF4953260.1"/>
    </source>
</evidence>
<proteinExistence type="predicted"/>
<dbReference type="InterPro" id="IPR000719">
    <property type="entry name" value="Prot_kinase_dom"/>
</dbReference>
<protein>
    <recommendedName>
        <fullName evidence="1">Protein kinase domain-containing protein</fullName>
    </recommendedName>
</protein>
<name>A0A8S2Y8P9_9BILA</name>
<comment type="caution">
    <text evidence="2">The sequence shown here is derived from an EMBL/GenBank/DDBJ whole genome shotgun (WGS) entry which is preliminary data.</text>
</comment>
<dbReference type="EMBL" id="CAJOBI010090451">
    <property type="protein sequence ID" value="CAF4539728.1"/>
    <property type="molecule type" value="Genomic_DNA"/>
</dbReference>
<feature type="domain" description="Protein kinase" evidence="1">
    <location>
        <begin position="1"/>
        <end position="65"/>
    </location>
</feature>
<dbReference type="AlphaFoldDB" id="A0A8S2Y8P9"/>
<reference evidence="2" key="1">
    <citation type="submission" date="2021-02" db="EMBL/GenBank/DDBJ databases">
        <authorList>
            <person name="Nowell W R."/>
        </authorList>
    </citation>
    <scope>NUCLEOTIDE SEQUENCE</scope>
</reference>
<dbReference type="InterPro" id="IPR011009">
    <property type="entry name" value="Kinase-like_dom_sf"/>
</dbReference>
<dbReference type="Gene3D" id="1.10.510.10">
    <property type="entry name" value="Transferase(Phosphotransferase) domain 1"/>
    <property type="match status" value="1"/>
</dbReference>
<dbReference type="PROSITE" id="PS50011">
    <property type="entry name" value="PROTEIN_KINASE_DOM"/>
    <property type="match status" value="1"/>
</dbReference>
<dbReference type="EMBL" id="CAJOBI010188557">
    <property type="protein sequence ID" value="CAF4953260.1"/>
    <property type="molecule type" value="Genomic_DNA"/>
</dbReference>
<evidence type="ECO:0000313" key="2">
    <source>
        <dbReference type="EMBL" id="CAF4539728.1"/>
    </source>
</evidence>
<sequence>MQKLGPPIVLIKINGARAKREASFYVQLSCHPHIVRTYGFIDSDSSASIMLVQEYAPGGDLSNLL</sequence>
<evidence type="ECO:0000313" key="4">
    <source>
        <dbReference type="Proteomes" id="UP000676336"/>
    </source>
</evidence>
<organism evidence="2 4">
    <name type="scientific">Rotaria magnacalcarata</name>
    <dbReference type="NCBI Taxonomy" id="392030"/>
    <lineage>
        <taxon>Eukaryota</taxon>
        <taxon>Metazoa</taxon>
        <taxon>Spiralia</taxon>
        <taxon>Gnathifera</taxon>
        <taxon>Rotifera</taxon>
        <taxon>Eurotatoria</taxon>
        <taxon>Bdelloidea</taxon>
        <taxon>Philodinida</taxon>
        <taxon>Philodinidae</taxon>
        <taxon>Rotaria</taxon>
    </lineage>
</organism>
<dbReference type="GO" id="GO:0005524">
    <property type="term" value="F:ATP binding"/>
    <property type="evidence" value="ECO:0007669"/>
    <property type="project" value="InterPro"/>
</dbReference>
<dbReference type="SUPFAM" id="SSF56112">
    <property type="entry name" value="Protein kinase-like (PK-like)"/>
    <property type="match status" value="1"/>
</dbReference>
<dbReference type="Proteomes" id="UP000676336">
    <property type="component" value="Unassembled WGS sequence"/>
</dbReference>
<feature type="non-terminal residue" evidence="2">
    <location>
        <position position="65"/>
    </location>
</feature>
<gene>
    <name evidence="2" type="ORF">SMN809_LOCUS36570</name>
    <name evidence="3" type="ORF">SMN809_LOCUS54226</name>
</gene>
<dbReference type="GO" id="GO:0004672">
    <property type="term" value="F:protein kinase activity"/>
    <property type="evidence" value="ECO:0007669"/>
    <property type="project" value="InterPro"/>
</dbReference>
<accession>A0A8S2Y8P9</accession>
<evidence type="ECO:0000259" key="1">
    <source>
        <dbReference type="PROSITE" id="PS50011"/>
    </source>
</evidence>